<name>B4D3G6_9BACT</name>
<keyword evidence="2" id="KW-1185">Reference proteome</keyword>
<dbReference type="eggNOG" id="COG4166">
    <property type="taxonomic scope" value="Bacteria"/>
</dbReference>
<proteinExistence type="predicted"/>
<gene>
    <name evidence="1" type="ORF">CfE428DRAFT_3454</name>
</gene>
<dbReference type="SUPFAM" id="SSF53850">
    <property type="entry name" value="Periplasmic binding protein-like II"/>
    <property type="match status" value="1"/>
</dbReference>
<reference evidence="1 2" key="1">
    <citation type="journal article" date="2011" name="J. Bacteriol.">
        <title>Genome sequence of Chthoniobacter flavus Ellin428, an aerobic heterotrophic soil bacterium.</title>
        <authorList>
            <person name="Kant R."/>
            <person name="van Passel M.W."/>
            <person name="Palva A."/>
            <person name="Lucas S."/>
            <person name="Lapidus A."/>
            <person name="Glavina Del Rio T."/>
            <person name="Dalin E."/>
            <person name="Tice H."/>
            <person name="Bruce D."/>
            <person name="Goodwin L."/>
            <person name="Pitluck S."/>
            <person name="Larimer F.W."/>
            <person name="Land M.L."/>
            <person name="Hauser L."/>
            <person name="Sangwan P."/>
            <person name="de Vos W.M."/>
            <person name="Janssen P.H."/>
            <person name="Smidt H."/>
        </authorList>
    </citation>
    <scope>NUCLEOTIDE SEQUENCE [LARGE SCALE GENOMIC DNA]</scope>
    <source>
        <strain evidence="1 2">Ellin428</strain>
    </source>
</reference>
<accession>B4D3G6</accession>
<dbReference type="AlphaFoldDB" id="B4D3G6"/>
<organism evidence="1 2">
    <name type="scientific">Chthoniobacter flavus Ellin428</name>
    <dbReference type="NCBI Taxonomy" id="497964"/>
    <lineage>
        <taxon>Bacteria</taxon>
        <taxon>Pseudomonadati</taxon>
        <taxon>Verrucomicrobiota</taxon>
        <taxon>Spartobacteria</taxon>
        <taxon>Chthoniobacterales</taxon>
        <taxon>Chthoniobacteraceae</taxon>
        <taxon>Chthoniobacter</taxon>
    </lineage>
</organism>
<dbReference type="Proteomes" id="UP000005824">
    <property type="component" value="Unassembled WGS sequence"/>
</dbReference>
<evidence type="ECO:0000313" key="1">
    <source>
        <dbReference type="EMBL" id="EDY18796.1"/>
    </source>
</evidence>
<dbReference type="Gene3D" id="3.10.105.10">
    <property type="entry name" value="Dipeptide-binding Protein, Domain 3"/>
    <property type="match status" value="1"/>
</dbReference>
<dbReference type="InParanoid" id="B4D3G6"/>
<evidence type="ECO:0000313" key="2">
    <source>
        <dbReference type="Proteomes" id="UP000005824"/>
    </source>
</evidence>
<dbReference type="STRING" id="497964.CfE428DRAFT_3454"/>
<comment type="caution">
    <text evidence="1">The sequence shown here is derived from an EMBL/GenBank/DDBJ whole genome shotgun (WGS) entry which is preliminary data.</text>
</comment>
<dbReference type="EMBL" id="ABVL01000010">
    <property type="protein sequence ID" value="EDY18796.1"/>
    <property type="molecule type" value="Genomic_DNA"/>
</dbReference>
<sequence>MDMFVTDGGNNETGWSNKRYDELIAAAARENNAEKRFALFREAEKILVTDEAPICPLYYYVGIQFYDANKLGGIEANLLDEHPLKAMYWKKR</sequence>
<protein>
    <submittedName>
        <fullName evidence="1">Oligopeptide ABC transporter periplasmic oligopeptide-binding protein</fullName>
    </submittedName>
</protein>